<evidence type="ECO:0000313" key="4">
    <source>
        <dbReference type="Proteomes" id="UP000249390"/>
    </source>
</evidence>
<dbReference type="PANTHER" id="PTHR44137">
    <property type="entry name" value="BNAC03G44070D PROTEIN"/>
    <property type="match status" value="1"/>
</dbReference>
<sequence length="686" mass="77771">MEVHIGEALKAKEIAERKFAEKDFVGAKNYALKAQKMCPDLEGIAQMVLTFGVHSAAQMKINGEVDLYAVLGLDSSADKSSVKKQYKKMAVMLHPDKNKTVGADSAFKLVSEARAVLSDNARRMSYDYKRNTNCLNKLDTFWTVCSNCDVQYEYFRKYENKKLSCKNCRAVFTAYETGLGPADSVYPYYSWASKRENGHNFGHGSDYASNLSFQWVPGNSFGVTVPQREKMKGTEQRDHLKQGARRGRPPKIRKVEFEGNHINNIHNCNRSSQTAAMEVGIANGNTNPKHSKFCSGFEAASKRSIAPAFDSRQLLIDKARTVIHKKLEEMKVVEEKKKPLGECGEDSNKRPKRPQSQLRRTGSMTITVPDSDFHDFDKDKTEESFKPRQIWALYDEEDGMPRLYCLVRQVLSLNPFKIHISYLSSKSDSEFGTVNWLISGFTKSCGHFRAFNSEIVDQVNLFSHLLSGEKAGRGGCVRIFPKRGDVWAVYRNWSPDWNRTTPDEVRHQYEMVEVLDDYSEETGVSVAPLLKVDGYKTVYKRNSDKDAIRWIQRREMLCFSHMVPSFFLKGDEGGTPTKPMPEGCWDLDPAAIPDVLQSANEHELPESKMDLCPETELCGPMNSAMPDMSQGISDQKVIVEEEDRFRPANEVAWFMTDVHNREKHCQTVHMSSTPCPGEHLRAVTNA</sequence>
<dbReference type="Pfam" id="PF23551">
    <property type="entry name" value="Zn_ribbon_20"/>
    <property type="match status" value="1"/>
</dbReference>
<dbReference type="SUPFAM" id="SSF46565">
    <property type="entry name" value="Chaperone J-domain"/>
    <property type="match status" value="1"/>
</dbReference>
<name>A0A328D4N9_9ASTE</name>
<accession>A0A328D4N9</accession>
<dbReference type="EMBL" id="NQVE01000200">
    <property type="protein sequence ID" value="RAL39349.1"/>
    <property type="molecule type" value="Genomic_DNA"/>
</dbReference>
<dbReference type="AlphaFoldDB" id="A0A328D4N9"/>
<dbReference type="InterPro" id="IPR024593">
    <property type="entry name" value="DUF3444"/>
</dbReference>
<dbReference type="PANTHER" id="PTHR44137:SF7">
    <property type="entry name" value="J DOMAIN-CONTAINING PROTEIN"/>
    <property type="match status" value="1"/>
</dbReference>
<feature type="domain" description="J" evidence="2">
    <location>
        <begin position="66"/>
        <end position="130"/>
    </location>
</feature>
<gene>
    <name evidence="3" type="ORF">DM860_002882</name>
</gene>
<evidence type="ECO:0000256" key="1">
    <source>
        <dbReference type="SAM" id="MobiDB-lite"/>
    </source>
</evidence>
<dbReference type="InterPro" id="IPR001623">
    <property type="entry name" value="DnaJ_domain"/>
</dbReference>
<feature type="region of interest" description="Disordered" evidence="1">
    <location>
        <begin position="338"/>
        <end position="364"/>
    </location>
</feature>
<evidence type="ECO:0000259" key="2">
    <source>
        <dbReference type="PROSITE" id="PS50076"/>
    </source>
</evidence>
<evidence type="ECO:0000313" key="3">
    <source>
        <dbReference type="EMBL" id="RAL39349.1"/>
    </source>
</evidence>
<organism evidence="3 4">
    <name type="scientific">Cuscuta australis</name>
    <dbReference type="NCBI Taxonomy" id="267555"/>
    <lineage>
        <taxon>Eukaryota</taxon>
        <taxon>Viridiplantae</taxon>
        <taxon>Streptophyta</taxon>
        <taxon>Embryophyta</taxon>
        <taxon>Tracheophyta</taxon>
        <taxon>Spermatophyta</taxon>
        <taxon>Magnoliopsida</taxon>
        <taxon>eudicotyledons</taxon>
        <taxon>Gunneridae</taxon>
        <taxon>Pentapetalae</taxon>
        <taxon>asterids</taxon>
        <taxon>lamiids</taxon>
        <taxon>Solanales</taxon>
        <taxon>Convolvulaceae</taxon>
        <taxon>Cuscuteae</taxon>
        <taxon>Cuscuta</taxon>
        <taxon>Cuscuta subgen. Grammica</taxon>
        <taxon>Cuscuta sect. Cleistogrammica</taxon>
    </lineage>
</organism>
<dbReference type="SMART" id="SM00271">
    <property type="entry name" value="DnaJ"/>
    <property type="match status" value="1"/>
</dbReference>
<dbReference type="Pfam" id="PF11926">
    <property type="entry name" value="DUF3444"/>
    <property type="match status" value="1"/>
</dbReference>
<proteinExistence type="predicted"/>
<keyword evidence="4" id="KW-1185">Reference proteome</keyword>
<dbReference type="Proteomes" id="UP000249390">
    <property type="component" value="Unassembled WGS sequence"/>
</dbReference>
<reference evidence="3 4" key="1">
    <citation type="submission" date="2018-06" db="EMBL/GenBank/DDBJ databases">
        <title>The Genome of Cuscuta australis (Dodder) Provides Insight into the Evolution of Plant Parasitism.</title>
        <authorList>
            <person name="Liu H."/>
        </authorList>
    </citation>
    <scope>NUCLEOTIDE SEQUENCE [LARGE SCALE GENOMIC DNA]</scope>
    <source>
        <strain evidence="4">cv. Yunnan</strain>
        <tissue evidence="3">Vines</tissue>
    </source>
</reference>
<dbReference type="InterPro" id="IPR056988">
    <property type="entry name" value="Zn_ribbon_pln"/>
</dbReference>
<protein>
    <recommendedName>
        <fullName evidence="2">J domain-containing protein</fullName>
    </recommendedName>
</protein>
<comment type="caution">
    <text evidence="3">The sequence shown here is derived from an EMBL/GenBank/DDBJ whole genome shotgun (WGS) entry which is preliminary data.</text>
</comment>
<dbReference type="Pfam" id="PF00226">
    <property type="entry name" value="DnaJ"/>
    <property type="match status" value="1"/>
</dbReference>
<dbReference type="PRINTS" id="PR00625">
    <property type="entry name" value="JDOMAIN"/>
</dbReference>
<dbReference type="CDD" id="cd06257">
    <property type="entry name" value="DnaJ"/>
    <property type="match status" value="1"/>
</dbReference>
<feature type="compositionally biased region" description="Polar residues" evidence="1">
    <location>
        <begin position="354"/>
        <end position="364"/>
    </location>
</feature>
<dbReference type="PROSITE" id="PS50076">
    <property type="entry name" value="DNAJ_2"/>
    <property type="match status" value="1"/>
</dbReference>
<dbReference type="Gene3D" id="1.10.287.110">
    <property type="entry name" value="DnaJ domain"/>
    <property type="match status" value="1"/>
</dbReference>
<dbReference type="InterPro" id="IPR036869">
    <property type="entry name" value="J_dom_sf"/>
</dbReference>